<dbReference type="RefSeq" id="WP_087258124.1">
    <property type="nucleotide sequence ID" value="NZ_CALURN010000022.1"/>
</dbReference>
<dbReference type="Proteomes" id="UP000196258">
    <property type="component" value="Unassembled WGS sequence"/>
</dbReference>
<dbReference type="GO" id="GO:0016747">
    <property type="term" value="F:acyltransferase activity, transferring groups other than amino-acyl groups"/>
    <property type="evidence" value="ECO:0007669"/>
    <property type="project" value="InterPro"/>
</dbReference>
<name>A0A1Y4QHW2_9FIRM</name>
<dbReference type="PROSITE" id="PS51186">
    <property type="entry name" value="GNAT"/>
    <property type="match status" value="1"/>
</dbReference>
<dbReference type="SUPFAM" id="SSF55729">
    <property type="entry name" value="Acyl-CoA N-acyltransferases (Nat)"/>
    <property type="match status" value="1"/>
</dbReference>
<organism evidence="2 3">
    <name type="scientific">Thomasclavelia spiroformis</name>
    <dbReference type="NCBI Taxonomy" id="29348"/>
    <lineage>
        <taxon>Bacteria</taxon>
        <taxon>Bacillati</taxon>
        <taxon>Bacillota</taxon>
        <taxon>Erysipelotrichia</taxon>
        <taxon>Erysipelotrichales</taxon>
        <taxon>Coprobacillaceae</taxon>
        <taxon>Thomasclavelia</taxon>
    </lineage>
</organism>
<sequence>MNIEYCEAKSNDAKEIINYLNIVAGQTDNLNYGNNEINLNTIQEMEFIQEMHENDHSVMILAKDGDKIVGIATLKGHKQSRLKHRADLGVSVLKEYWHQGIGSNLVSAVIGYGVEAGIEIIDLEVVTDNEIAIALYHKFGFEIIGTYENYMKLNDRYLDVYLMNLYL</sequence>
<evidence type="ECO:0000313" key="3">
    <source>
        <dbReference type="Proteomes" id="UP000196258"/>
    </source>
</evidence>
<feature type="domain" description="N-acetyltransferase" evidence="1">
    <location>
        <begin position="3"/>
        <end position="167"/>
    </location>
</feature>
<dbReference type="InterPro" id="IPR016181">
    <property type="entry name" value="Acyl_CoA_acyltransferase"/>
</dbReference>
<accession>A0A1Y4QHW2</accession>
<protein>
    <submittedName>
        <fullName evidence="2">GNAT family N-acetyltransferase</fullName>
    </submittedName>
</protein>
<dbReference type="InterPro" id="IPR000182">
    <property type="entry name" value="GNAT_dom"/>
</dbReference>
<evidence type="ECO:0000313" key="2">
    <source>
        <dbReference type="EMBL" id="OUQ03847.1"/>
    </source>
</evidence>
<evidence type="ECO:0000259" key="1">
    <source>
        <dbReference type="PROSITE" id="PS51186"/>
    </source>
</evidence>
<comment type="caution">
    <text evidence="2">The sequence shown here is derived from an EMBL/GenBank/DDBJ whole genome shotgun (WGS) entry which is preliminary data.</text>
</comment>
<keyword evidence="2" id="KW-0808">Transferase</keyword>
<gene>
    <name evidence="2" type="ORF">B5E91_12155</name>
</gene>
<dbReference type="EMBL" id="NFLB01000016">
    <property type="protein sequence ID" value="OUQ03847.1"/>
    <property type="molecule type" value="Genomic_DNA"/>
</dbReference>
<dbReference type="CDD" id="cd04301">
    <property type="entry name" value="NAT_SF"/>
    <property type="match status" value="1"/>
</dbReference>
<reference evidence="3" key="1">
    <citation type="submission" date="2017-04" db="EMBL/GenBank/DDBJ databases">
        <title>Function of individual gut microbiota members based on whole genome sequencing of pure cultures obtained from chicken caecum.</title>
        <authorList>
            <person name="Medvecky M."/>
            <person name="Cejkova D."/>
            <person name="Polansky O."/>
            <person name="Karasova D."/>
            <person name="Kubasova T."/>
            <person name="Cizek A."/>
            <person name="Rychlik I."/>
        </authorList>
    </citation>
    <scope>NUCLEOTIDE SEQUENCE [LARGE SCALE GENOMIC DNA]</scope>
    <source>
        <strain evidence="3">An149</strain>
    </source>
</reference>
<dbReference type="AlphaFoldDB" id="A0A1Y4QHW2"/>
<proteinExistence type="predicted"/>
<dbReference type="Gene3D" id="3.40.630.30">
    <property type="match status" value="1"/>
</dbReference>
<dbReference type="PANTHER" id="PTHR43072">
    <property type="entry name" value="N-ACETYLTRANSFERASE"/>
    <property type="match status" value="1"/>
</dbReference>
<dbReference type="Pfam" id="PF00583">
    <property type="entry name" value="Acetyltransf_1"/>
    <property type="match status" value="1"/>
</dbReference>